<evidence type="ECO:0000313" key="1">
    <source>
        <dbReference type="EMBL" id="KAI0089652.1"/>
    </source>
</evidence>
<evidence type="ECO:0000313" key="2">
    <source>
        <dbReference type="Proteomes" id="UP001055072"/>
    </source>
</evidence>
<keyword evidence="2" id="KW-1185">Reference proteome</keyword>
<comment type="caution">
    <text evidence="1">The sequence shown here is derived from an EMBL/GenBank/DDBJ whole genome shotgun (WGS) entry which is preliminary data.</text>
</comment>
<accession>A0ACB8U5Q5</accession>
<proteinExistence type="predicted"/>
<dbReference type="Proteomes" id="UP001055072">
    <property type="component" value="Unassembled WGS sequence"/>
</dbReference>
<reference evidence="1" key="1">
    <citation type="journal article" date="2021" name="Environ. Microbiol.">
        <title>Gene family expansions and transcriptome signatures uncover fungal adaptations to wood decay.</title>
        <authorList>
            <person name="Hage H."/>
            <person name="Miyauchi S."/>
            <person name="Viragh M."/>
            <person name="Drula E."/>
            <person name="Min B."/>
            <person name="Chaduli D."/>
            <person name="Navarro D."/>
            <person name="Favel A."/>
            <person name="Norest M."/>
            <person name="Lesage-Meessen L."/>
            <person name="Balint B."/>
            <person name="Merenyi Z."/>
            <person name="de Eugenio L."/>
            <person name="Morin E."/>
            <person name="Martinez A.T."/>
            <person name="Baldrian P."/>
            <person name="Stursova M."/>
            <person name="Martinez M.J."/>
            <person name="Novotny C."/>
            <person name="Magnuson J.K."/>
            <person name="Spatafora J.W."/>
            <person name="Maurice S."/>
            <person name="Pangilinan J."/>
            <person name="Andreopoulos W."/>
            <person name="LaButti K."/>
            <person name="Hundley H."/>
            <person name="Na H."/>
            <person name="Kuo A."/>
            <person name="Barry K."/>
            <person name="Lipzen A."/>
            <person name="Henrissat B."/>
            <person name="Riley R."/>
            <person name="Ahrendt S."/>
            <person name="Nagy L.G."/>
            <person name="Grigoriev I.V."/>
            <person name="Martin F."/>
            <person name="Rosso M.N."/>
        </authorList>
    </citation>
    <scope>NUCLEOTIDE SEQUENCE</scope>
    <source>
        <strain evidence="1">CBS 384.51</strain>
    </source>
</reference>
<dbReference type="EMBL" id="MU274910">
    <property type="protein sequence ID" value="KAI0089652.1"/>
    <property type="molecule type" value="Genomic_DNA"/>
</dbReference>
<name>A0ACB8U5Q5_9APHY</name>
<organism evidence="1 2">
    <name type="scientific">Irpex rosettiformis</name>
    <dbReference type="NCBI Taxonomy" id="378272"/>
    <lineage>
        <taxon>Eukaryota</taxon>
        <taxon>Fungi</taxon>
        <taxon>Dikarya</taxon>
        <taxon>Basidiomycota</taxon>
        <taxon>Agaricomycotina</taxon>
        <taxon>Agaricomycetes</taxon>
        <taxon>Polyporales</taxon>
        <taxon>Irpicaceae</taxon>
        <taxon>Irpex</taxon>
    </lineage>
</organism>
<protein>
    <submittedName>
        <fullName evidence="1">Uncharacterized protein</fullName>
    </submittedName>
</protein>
<gene>
    <name evidence="1" type="ORF">BDY19DRAFT_117563</name>
</gene>
<sequence length="157" mass="17753">MSTKSAEVLTDPIFKNVDGDRIVRIQNVKSKLWVYALTDSKIVSHSDSGTTDPKQQWKLTLTDSVTHRYLIQNVGTKNYAWVSEPPKSGDEVIQKPEGTREWTIVPADTTQFKISPTGASDNLCWTQAEVDEGKPIQVMEYQSDKSLWIFHEVNTPI</sequence>